<keyword evidence="2" id="KW-1185">Reference proteome</keyword>
<dbReference type="STRING" id="1428644.BIV57_02600"/>
<organism evidence="1 2">
    <name type="scientific">Mangrovactinospora gilvigrisea</name>
    <dbReference type="NCBI Taxonomy" id="1428644"/>
    <lineage>
        <taxon>Bacteria</taxon>
        <taxon>Bacillati</taxon>
        <taxon>Actinomycetota</taxon>
        <taxon>Actinomycetes</taxon>
        <taxon>Kitasatosporales</taxon>
        <taxon>Streptomycetaceae</taxon>
        <taxon>Mangrovactinospora</taxon>
    </lineage>
</organism>
<dbReference type="AlphaFoldDB" id="A0A1J7BK05"/>
<dbReference type="Proteomes" id="UP000243342">
    <property type="component" value="Unassembled WGS sequence"/>
</dbReference>
<name>A0A1J7BK05_9ACTN</name>
<evidence type="ECO:0000313" key="1">
    <source>
        <dbReference type="EMBL" id="OIV39015.1"/>
    </source>
</evidence>
<proteinExistence type="predicted"/>
<dbReference type="RefSeq" id="WP_071654983.1">
    <property type="nucleotide sequence ID" value="NZ_MLCF01000008.1"/>
</dbReference>
<accession>A0A1J7BK05</accession>
<protein>
    <submittedName>
        <fullName evidence="1">Uncharacterized protein</fullName>
    </submittedName>
</protein>
<reference evidence="1 2" key="1">
    <citation type="submission" date="2016-10" db="EMBL/GenBank/DDBJ databases">
        <title>Genome sequence of Streptomyces gilvigriseus MUSC 26.</title>
        <authorList>
            <person name="Lee L.-H."/>
            <person name="Ser H.-L."/>
        </authorList>
    </citation>
    <scope>NUCLEOTIDE SEQUENCE [LARGE SCALE GENOMIC DNA]</scope>
    <source>
        <strain evidence="1 2">MUSC 26</strain>
    </source>
</reference>
<evidence type="ECO:0000313" key="2">
    <source>
        <dbReference type="Proteomes" id="UP000243342"/>
    </source>
</evidence>
<dbReference type="EMBL" id="MLCF01000008">
    <property type="protein sequence ID" value="OIV39015.1"/>
    <property type="molecule type" value="Genomic_DNA"/>
</dbReference>
<dbReference type="OrthoDB" id="4640272at2"/>
<comment type="caution">
    <text evidence="1">The sequence shown here is derived from an EMBL/GenBank/DDBJ whole genome shotgun (WGS) entry which is preliminary data.</text>
</comment>
<gene>
    <name evidence="1" type="ORF">BIV57_02600</name>
</gene>
<sequence length="139" mass="15714">MQRTSSALAPTAENATRIAEGMVRHAVVRRRLHLDYTSQSLRLVDRMIEAMRWQGPSVEVIAPTLTALGCYIGEVLVRQGGGAWVDFGPVDWQRFRQPMGVRMPDGQLWNPVGKAFKRFENGPTDSLVDFCFRATGRWH</sequence>